<dbReference type="EMBL" id="AEPW01000055">
    <property type="protein sequence ID" value="EFU76683.1"/>
    <property type="molecule type" value="Genomic_DNA"/>
</dbReference>
<feature type="transmembrane region" description="Helical" evidence="1">
    <location>
        <begin position="52"/>
        <end position="71"/>
    </location>
</feature>
<evidence type="ECO:0000313" key="3">
    <source>
        <dbReference type="Proteomes" id="UP000003434"/>
    </source>
</evidence>
<keyword evidence="1" id="KW-0812">Transmembrane</keyword>
<gene>
    <name evidence="2" type="ORF">HMPREF0381_1386</name>
</gene>
<keyword evidence="1" id="KW-1133">Transmembrane helix</keyword>
<organism evidence="2 3">
    <name type="scientific">Lachnoanaerobaculum saburreum DSM 3986</name>
    <dbReference type="NCBI Taxonomy" id="887325"/>
    <lineage>
        <taxon>Bacteria</taxon>
        <taxon>Bacillati</taxon>
        <taxon>Bacillota</taxon>
        <taxon>Clostridia</taxon>
        <taxon>Lachnospirales</taxon>
        <taxon>Lachnospiraceae</taxon>
        <taxon>Lachnoanaerobaculum</taxon>
    </lineage>
</organism>
<feature type="transmembrane region" description="Helical" evidence="1">
    <location>
        <begin position="131"/>
        <end position="154"/>
    </location>
</feature>
<reference evidence="2 3" key="1">
    <citation type="submission" date="2010-12" db="EMBL/GenBank/DDBJ databases">
        <authorList>
            <person name="Muzny D."/>
            <person name="Qin X."/>
            <person name="Deng J."/>
            <person name="Jiang H."/>
            <person name="Liu Y."/>
            <person name="Qu J."/>
            <person name="Song X.-Z."/>
            <person name="Zhang L."/>
            <person name="Thornton R."/>
            <person name="Coyle M."/>
            <person name="Francisco L."/>
            <person name="Jackson L."/>
            <person name="Javaid M."/>
            <person name="Korchina V."/>
            <person name="Kovar C."/>
            <person name="Mata R."/>
            <person name="Mathew T."/>
            <person name="Ngo R."/>
            <person name="Nguyen L."/>
            <person name="Nguyen N."/>
            <person name="Okwuonu G."/>
            <person name="Ongeri F."/>
            <person name="Pham C."/>
            <person name="Simmons D."/>
            <person name="Wilczek-Boney K."/>
            <person name="Hale W."/>
            <person name="Jakkamsetti A."/>
            <person name="Pham P."/>
            <person name="Ruth R."/>
            <person name="San Lucas F."/>
            <person name="Warren J."/>
            <person name="Zhang J."/>
            <person name="Zhao Z."/>
            <person name="Zhou C."/>
            <person name="Zhu D."/>
            <person name="Lee S."/>
            <person name="Bess C."/>
            <person name="Blankenburg K."/>
            <person name="Forbes L."/>
            <person name="Fu Q."/>
            <person name="Gubbala S."/>
            <person name="Hirani K."/>
            <person name="Jayaseelan J.C."/>
            <person name="Lara F."/>
            <person name="Munidasa M."/>
            <person name="Palculict T."/>
            <person name="Patil S."/>
            <person name="Pu L.-L."/>
            <person name="Saada N."/>
            <person name="Tang L."/>
            <person name="Weissenberger G."/>
            <person name="Zhu Y."/>
            <person name="Hemphill L."/>
            <person name="Shang Y."/>
            <person name="Youmans B."/>
            <person name="Ayvaz T."/>
            <person name="Ross M."/>
            <person name="Santibanez J."/>
            <person name="Aqrawi P."/>
            <person name="Gross S."/>
            <person name="Joshi V."/>
            <person name="Fowler G."/>
            <person name="Nazareth L."/>
            <person name="Reid J."/>
            <person name="Worley K."/>
            <person name="Petrosino J."/>
            <person name="Highlander S."/>
            <person name="Gibbs R."/>
        </authorList>
    </citation>
    <scope>NUCLEOTIDE SEQUENCE [LARGE SCALE GENOMIC DNA]</scope>
    <source>
        <strain evidence="2 3">DSM 3986</strain>
    </source>
</reference>
<sequence length="194" mass="22203">MISLKKGLFMNFIKIRNIFLIFMACSFLGWIYEVLVGIFETHVGYVNRGYLFGPYLPIYGFGGLMLIALLTKVRDKKIYIGSFPLSFISVFLITMFITTVIELFGSYFMEFLTGDWLWDYSNYFCNFEGRIALWSSVKFGIGGLIIIYIVEPLINLCIKRAGKTAINVFSLVLAVIFLIDLSFRPFLGSNFLGK</sequence>
<dbReference type="InterPro" id="IPR010540">
    <property type="entry name" value="CmpB_TMEM229"/>
</dbReference>
<dbReference type="eggNOG" id="COG4905">
    <property type="taxonomic scope" value="Bacteria"/>
</dbReference>
<protein>
    <recommendedName>
        <fullName evidence="4">PF06541 family protein</fullName>
    </recommendedName>
</protein>
<dbReference type="Pfam" id="PF06541">
    <property type="entry name" value="ABC_trans_CmpB"/>
    <property type="match status" value="1"/>
</dbReference>
<accession>E6LN51</accession>
<feature type="transmembrane region" description="Helical" evidence="1">
    <location>
        <begin position="83"/>
        <end position="109"/>
    </location>
</feature>
<proteinExistence type="predicted"/>
<dbReference type="AlphaFoldDB" id="E6LN51"/>
<feature type="transmembrane region" description="Helical" evidence="1">
    <location>
        <begin position="12"/>
        <end position="32"/>
    </location>
</feature>
<keyword evidence="1" id="KW-0472">Membrane</keyword>
<evidence type="ECO:0008006" key="4">
    <source>
        <dbReference type="Google" id="ProtNLM"/>
    </source>
</evidence>
<evidence type="ECO:0000256" key="1">
    <source>
        <dbReference type="SAM" id="Phobius"/>
    </source>
</evidence>
<comment type="caution">
    <text evidence="2">The sequence shown here is derived from an EMBL/GenBank/DDBJ whole genome shotgun (WGS) entry which is preliminary data.</text>
</comment>
<evidence type="ECO:0000313" key="2">
    <source>
        <dbReference type="EMBL" id="EFU76683.1"/>
    </source>
</evidence>
<dbReference type="Proteomes" id="UP000003434">
    <property type="component" value="Unassembled WGS sequence"/>
</dbReference>
<name>E6LN51_9FIRM</name>
<feature type="transmembrane region" description="Helical" evidence="1">
    <location>
        <begin position="166"/>
        <end position="187"/>
    </location>
</feature>
<dbReference type="HOGENOM" id="CLU_055257_4_1_9"/>